<dbReference type="PANTHER" id="PTHR33744">
    <property type="entry name" value="CARBOHYDRATE DIACID REGULATOR"/>
    <property type="match status" value="1"/>
</dbReference>
<proteinExistence type="predicted"/>
<dbReference type="Pfam" id="PF07905">
    <property type="entry name" value="PucR"/>
    <property type="match status" value="1"/>
</dbReference>
<reference evidence="4 5" key="1">
    <citation type="submission" date="2020-02" db="EMBL/GenBank/DDBJ databases">
        <title>Bacillus aquiflavi sp. nov., isolated from yellow water of strong flavor Chinese baijiu in Yibin region of China.</title>
        <authorList>
            <person name="Xie J."/>
        </authorList>
    </citation>
    <scope>NUCLEOTIDE SEQUENCE [LARGE SCALE GENOMIC DNA]</scope>
    <source>
        <strain evidence="4 5">3H-10</strain>
    </source>
</reference>
<dbReference type="PANTHER" id="PTHR33744:SF1">
    <property type="entry name" value="DNA-BINDING TRANSCRIPTIONAL ACTIVATOR ADER"/>
    <property type="match status" value="1"/>
</dbReference>
<protein>
    <submittedName>
        <fullName evidence="3 4">PucR family transcriptional regulator</fullName>
    </submittedName>
</protein>
<feature type="domain" description="PucR C-terminal helix-turn-helix" evidence="2">
    <location>
        <begin position="459"/>
        <end position="516"/>
    </location>
</feature>
<name>A0A6B3VWM7_9BACI</name>
<comment type="caution">
    <text evidence="4">The sequence shown here is derived from an EMBL/GenBank/DDBJ whole genome shotgun (WGS) entry which is preliminary data.</text>
</comment>
<evidence type="ECO:0000259" key="2">
    <source>
        <dbReference type="Pfam" id="PF13556"/>
    </source>
</evidence>
<evidence type="ECO:0000313" key="4">
    <source>
        <dbReference type="EMBL" id="NEY80677.1"/>
    </source>
</evidence>
<dbReference type="Proteomes" id="UP000570010">
    <property type="component" value="Unassembled WGS sequence"/>
</dbReference>
<dbReference type="Proteomes" id="UP000472971">
    <property type="component" value="Unassembled WGS sequence"/>
</dbReference>
<reference evidence="3 6" key="2">
    <citation type="submission" date="2020-07" db="EMBL/GenBank/DDBJ databases">
        <authorList>
            <person name="Feng H."/>
        </authorList>
    </citation>
    <scope>NUCLEOTIDE SEQUENCE [LARGE SCALE GENOMIC DNA]</scope>
    <source>
        <strain evidence="6">s-12</strain>
        <strain evidence="3">S-12</strain>
    </source>
</reference>
<dbReference type="Pfam" id="PF13556">
    <property type="entry name" value="HTH_30"/>
    <property type="match status" value="1"/>
</dbReference>
<feature type="domain" description="Purine catabolism PurC-like" evidence="1">
    <location>
        <begin position="9"/>
        <end position="128"/>
    </location>
</feature>
<sequence>MRSYLSVEEILTRKHFECSEVVAGIDGVTRSVKWVHVVEVTNIKKLLNGQELILSTGVGWKENDALFRSFLLQLIESDAAGLCIEIGAYTSKIPDGIIALANSYSFPLILFHEEVPFVEITQDIHSLLINQHYEMISNLESYSQQLNKNSLQFESYEEILLFLHEYIHVDVMLIFEEIEAVVPNLTKNDQEEILQKMKEGDKLSTAHQPVQVFGNEYAQLMIHSKNRSLTEFDLLILDRTVTAIAQHFMRNLFVEEKKRNNESEWIKEWLSEGHSEEVIREYLMYYDPERKWNGGVVCICKLYATVKRDHHVDDPYFKLIFRTIFEQQGFAVFITEIRDRLVFILINKRSKKAWKARMKEGFQRIKNAEFVRKQKFANTPFAIGKYVNQLSEIHKSYFSAIETLKLINKLSKNNDWHFYEDLHMYRLISLINRHTDLQEIVMEYLEPVIQYDKKYNGQLMETLKTYLAYNGSKQKTAKHLFIVRQTLYHRLEKLETLLGKDFMTSEKRLAIEFMMLAYDYLISTKQVIHLQYEH</sequence>
<dbReference type="InterPro" id="IPR025736">
    <property type="entry name" value="PucR_C-HTH_dom"/>
</dbReference>
<evidence type="ECO:0000313" key="5">
    <source>
        <dbReference type="Proteomes" id="UP000472971"/>
    </source>
</evidence>
<evidence type="ECO:0000259" key="1">
    <source>
        <dbReference type="Pfam" id="PF07905"/>
    </source>
</evidence>
<evidence type="ECO:0000313" key="6">
    <source>
        <dbReference type="Proteomes" id="UP000570010"/>
    </source>
</evidence>
<dbReference type="EMBL" id="JAAIWN010000006">
    <property type="protein sequence ID" value="NEY80677.1"/>
    <property type="molecule type" value="Genomic_DNA"/>
</dbReference>
<dbReference type="RefSeq" id="WP_163240320.1">
    <property type="nucleotide sequence ID" value="NZ_JAAIWN010000006.1"/>
</dbReference>
<evidence type="ECO:0000313" key="3">
    <source>
        <dbReference type="EMBL" id="MBA4536309.1"/>
    </source>
</evidence>
<dbReference type="EMBL" id="JACEIO010000006">
    <property type="protein sequence ID" value="MBA4536309.1"/>
    <property type="molecule type" value="Genomic_DNA"/>
</dbReference>
<gene>
    <name evidence="4" type="ORF">G4D64_03890</name>
    <name evidence="3" type="ORF">H1Z61_03925</name>
</gene>
<dbReference type="InterPro" id="IPR042070">
    <property type="entry name" value="PucR_C-HTH_sf"/>
</dbReference>
<organism evidence="4 5">
    <name type="scientific">Bacillus aquiflavi</name>
    <dbReference type="NCBI Taxonomy" id="2672567"/>
    <lineage>
        <taxon>Bacteria</taxon>
        <taxon>Bacillati</taxon>
        <taxon>Bacillota</taxon>
        <taxon>Bacilli</taxon>
        <taxon>Bacillales</taxon>
        <taxon>Bacillaceae</taxon>
        <taxon>Bacillus</taxon>
    </lineage>
</organism>
<dbReference type="InterPro" id="IPR051448">
    <property type="entry name" value="CdaR-like_regulators"/>
</dbReference>
<keyword evidence="5" id="KW-1185">Reference proteome</keyword>
<dbReference type="AlphaFoldDB" id="A0A6B3VWM7"/>
<dbReference type="Gene3D" id="1.10.10.2840">
    <property type="entry name" value="PucR C-terminal helix-turn-helix domain"/>
    <property type="match status" value="1"/>
</dbReference>
<dbReference type="InterPro" id="IPR012914">
    <property type="entry name" value="PucR_dom"/>
</dbReference>
<accession>A0A6B3VWM7</accession>